<proteinExistence type="predicted"/>
<dbReference type="Gene3D" id="2.60.120.600">
    <property type="entry name" value="Domain of unknown function DUF1214, C-terminal domain"/>
    <property type="match status" value="1"/>
</dbReference>
<evidence type="ECO:0000259" key="2">
    <source>
        <dbReference type="Pfam" id="PF06742"/>
    </source>
</evidence>
<evidence type="ECO:0000313" key="3">
    <source>
        <dbReference type="EMBL" id="SER20267.1"/>
    </source>
</evidence>
<evidence type="ECO:0000256" key="1">
    <source>
        <dbReference type="SAM" id="MobiDB-lite"/>
    </source>
</evidence>
<feature type="region of interest" description="Disordered" evidence="1">
    <location>
        <begin position="46"/>
        <end position="65"/>
    </location>
</feature>
<feature type="domain" description="DUF1214" evidence="2">
    <location>
        <begin position="74"/>
        <end position="173"/>
    </location>
</feature>
<organism evidence="3 4">
    <name type="scientific">Faunimonas pinastri</name>
    <dbReference type="NCBI Taxonomy" id="1855383"/>
    <lineage>
        <taxon>Bacteria</taxon>
        <taxon>Pseudomonadati</taxon>
        <taxon>Pseudomonadota</taxon>
        <taxon>Alphaproteobacteria</taxon>
        <taxon>Hyphomicrobiales</taxon>
        <taxon>Afifellaceae</taxon>
        <taxon>Faunimonas</taxon>
    </lineage>
</organism>
<evidence type="ECO:0000313" key="4">
    <source>
        <dbReference type="Proteomes" id="UP000199647"/>
    </source>
</evidence>
<dbReference type="PANTHER" id="PTHR36509:SF2">
    <property type="entry name" value="BLL3101 PROTEIN"/>
    <property type="match status" value="1"/>
</dbReference>
<dbReference type="EMBL" id="FOFG01000013">
    <property type="protein sequence ID" value="SER20267.1"/>
    <property type="molecule type" value="Genomic_DNA"/>
</dbReference>
<sequence length="193" mass="20430">MRLRILIPCIAALLLSLFLGLGSAWLTVRSPTPIDAISIGPWQAWPRSGTDEADPYSEARAARTGEVPLGPGEGLSLLARTDSSGQPIDGACTYRVHGTTPPARLWTMTVENENGSPADGSSDLVHSIGSDAILRASDGSFSIALSSAPQSGNWLSTSGTGRIRLVFRLYDTTARVVTALTTLVMPDVERVHC</sequence>
<dbReference type="STRING" id="1855383.SAMN05216548_11319"/>
<dbReference type="PANTHER" id="PTHR36509">
    <property type="entry name" value="BLL3101 PROTEIN"/>
    <property type="match status" value="1"/>
</dbReference>
<dbReference type="PIRSF" id="PIRSF009471">
    <property type="entry name" value="UCP009471"/>
    <property type="match status" value="1"/>
</dbReference>
<name>A0A1H9M9Y3_9HYPH</name>
<dbReference type="AlphaFoldDB" id="A0A1H9M9Y3"/>
<gene>
    <name evidence="3" type="ORF">SAMN05216548_11319</name>
</gene>
<dbReference type="Proteomes" id="UP000199647">
    <property type="component" value="Unassembled WGS sequence"/>
</dbReference>
<dbReference type="InterPro" id="IPR012038">
    <property type="entry name" value="UCP009471"/>
</dbReference>
<dbReference type="SUPFAM" id="SSF160935">
    <property type="entry name" value="VPA0735-like"/>
    <property type="match status" value="1"/>
</dbReference>
<dbReference type="Pfam" id="PF06742">
    <property type="entry name" value="DUF1214"/>
    <property type="match status" value="1"/>
</dbReference>
<dbReference type="OrthoDB" id="9777345at2"/>
<dbReference type="RefSeq" id="WP_092498173.1">
    <property type="nucleotide sequence ID" value="NZ_FOFG01000013.1"/>
</dbReference>
<protein>
    <recommendedName>
        <fullName evidence="2">DUF1214 domain-containing protein</fullName>
    </recommendedName>
</protein>
<accession>A0A1H9M9Y3</accession>
<dbReference type="InterPro" id="IPR010621">
    <property type="entry name" value="DUF1214"/>
</dbReference>
<keyword evidence="4" id="KW-1185">Reference proteome</keyword>
<dbReference type="InterPro" id="IPR037049">
    <property type="entry name" value="DUF1214_C_sf"/>
</dbReference>
<reference evidence="3 4" key="1">
    <citation type="submission" date="2016-10" db="EMBL/GenBank/DDBJ databases">
        <authorList>
            <person name="de Groot N.N."/>
        </authorList>
    </citation>
    <scope>NUCLEOTIDE SEQUENCE [LARGE SCALE GENOMIC DNA]</scope>
    <source>
        <strain evidence="3 4">A52C2</strain>
    </source>
</reference>